<evidence type="ECO:0000313" key="4">
    <source>
        <dbReference type="Proteomes" id="UP000479710"/>
    </source>
</evidence>
<evidence type="ECO:0000256" key="1">
    <source>
        <dbReference type="ARBA" id="ARBA00022499"/>
    </source>
</evidence>
<dbReference type="InterPro" id="IPR029071">
    <property type="entry name" value="Ubiquitin-like_domsf"/>
</dbReference>
<gene>
    <name evidence="3" type="ORF">E2562_000462</name>
</gene>
<proteinExistence type="predicted"/>
<dbReference type="SMART" id="SM00213">
    <property type="entry name" value="UBQ"/>
    <property type="match status" value="1"/>
</dbReference>
<dbReference type="GO" id="GO:0003729">
    <property type="term" value="F:mRNA binding"/>
    <property type="evidence" value="ECO:0007669"/>
    <property type="project" value="UniProtKB-ARBA"/>
</dbReference>
<keyword evidence="4" id="KW-1185">Reference proteome</keyword>
<name>A0A6G1CC87_9ORYZ</name>
<dbReference type="AlphaFoldDB" id="A0A6G1CC87"/>
<reference evidence="3 4" key="1">
    <citation type="submission" date="2019-11" db="EMBL/GenBank/DDBJ databases">
        <title>Whole genome sequence of Oryza granulata.</title>
        <authorList>
            <person name="Li W."/>
        </authorList>
    </citation>
    <scope>NUCLEOTIDE SEQUENCE [LARGE SCALE GENOMIC DNA]</scope>
    <source>
        <strain evidence="4">cv. Menghai</strain>
        <tissue evidence="3">Leaf</tissue>
    </source>
</reference>
<organism evidence="3 4">
    <name type="scientific">Oryza meyeriana var. granulata</name>
    <dbReference type="NCBI Taxonomy" id="110450"/>
    <lineage>
        <taxon>Eukaryota</taxon>
        <taxon>Viridiplantae</taxon>
        <taxon>Streptophyta</taxon>
        <taxon>Embryophyta</taxon>
        <taxon>Tracheophyta</taxon>
        <taxon>Spermatophyta</taxon>
        <taxon>Magnoliopsida</taxon>
        <taxon>Liliopsida</taxon>
        <taxon>Poales</taxon>
        <taxon>Poaceae</taxon>
        <taxon>BOP clade</taxon>
        <taxon>Oryzoideae</taxon>
        <taxon>Oryzeae</taxon>
        <taxon>Oryzinae</taxon>
        <taxon>Oryza</taxon>
        <taxon>Oryza meyeriana</taxon>
    </lineage>
</organism>
<accession>A0A6G1CC87</accession>
<dbReference type="InterPro" id="IPR050158">
    <property type="entry name" value="Ubiquitin_ubiquitin-like"/>
</dbReference>
<dbReference type="PANTHER" id="PTHR10666">
    <property type="entry name" value="UBIQUITIN"/>
    <property type="match status" value="1"/>
</dbReference>
<dbReference type="PRINTS" id="PR00348">
    <property type="entry name" value="UBIQUITIN"/>
</dbReference>
<evidence type="ECO:0000313" key="3">
    <source>
        <dbReference type="EMBL" id="KAF0897750.1"/>
    </source>
</evidence>
<evidence type="ECO:0000259" key="2">
    <source>
        <dbReference type="PROSITE" id="PS50053"/>
    </source>
</evidence>
<dbReference type="FunFam" id="3.10.20.90:FF:000160">
    <property type="entry name" value="Polyubiquitin-C"/>
    <property type="match status" value="1"/>
</dbReference>
<feature type="domain" description="Ubiquitin-like" evidence="2">
    <location>
        <begin position="2"/>
        <end position="77"/>
    </location>
</feature>
<sequence>MMQIFVKIVTGNTTITVDVEPFDTIDNVKAKIQDKAGIPSDQQSLVDVSATSSKVLKDGRTTLADYNIQDESTLYLVQVMLRRGVQIPVIKTLAGDGEIINVEATTKGFLQNMSSSSSWVANFWEEDVPLMIMVCSRAKIFSIWNLPRVVCDLALLHFATRTTMKAVRRFREL</sequence>
<comment type="caution">
    <text evidence="3">The sequence shown here is derived from an EMBL/GenBank/DDBJ whole genome shotgun (WGS) entry which is preliminary data.</text>
</comment>
<dbReference type="EMBL" id="SPHZ02000009">
    <property type="protein sequence ID" value="KAF0897750.1"/>
    <property type="molecule type" value="Genomic_DNA"/>
</dbReference>
<protein>
    <recommendedName>
        <fullName evidence="2">Ubiquitin-like domain-containing protein</fullName>
    </recommendedName>
</protein>
<dbReference type="Proteomes" id="UP000479710">
    <property type="component" value="Unassembled WGS sequence"/>
</dbReference>
<dbReference type="SUPFAM" id="SSF54236">
    <property type="entry name" value="Ubiquitin-like"/>
    <property type="match status" value="1"/>
</dbReference>
<dbReference type="InterPro" id="IPR000626">
    <property type="entry name" value="Ubiquitin-like_dom"/>
</dbReference>
<dbReference type="InterPro" id="IPR019956">
    <property type="entry name" value="Ubiquitin_dom"/>
</dbReference>
<dbReference type="Pfam" id="PF00240">
    <property type="entry name" value="ubiquitin"/>
    <property type="match status" value="1"/>
</dbReference>
<dbReference type="Gene3D" id="3.10.20.90">
    <property type="entry name" value="Phosphatidylinositol 3-kinase Catalytic Subunit, Chain A, domain 1"/>
    <property type="match status" value="1"/>
</dbReference>
<keyword evidence="1" id="KW-1017">Isopeptide bond</keyword>
<dbReference type="PROSITE" id="PS50053">
    <property type="entry name" value="UBIQUITIN_2"/>
    <property type="match status" value="1"/>
</dbReference>
<dbReference type="OrthoDB" id="428577at2759"/>